<evidence type="ECO:0000256" key="1">
    <source>
        <dbReference type="SAM" id="MobiDB-lite"/>
    </source>
</evidence>
<protein>
    <recommendedName>
        <fullName evidence="4">Tail assembly chaperone</fullName>
    </recommendedName>
</protein>
<name>A0AAE9ZF71_9PROT</name>
<organism evidence="2 3">
    <name type="scientific">Hyphococcus flavus</name>
    <dbReference type="NCBI Taxonomy" id="1866326"/>
    <lineage>
        <taxon>Bacteria</taxon>
        <taxon>Pseudomonadati</taxon>
        <taxon>Pseudomonadota</taxon>
        <taxon>Alphaproteobacteria</taxon>
        <taxon>Parvularculales</taxon>
        <taxon>Parvularculaceae</taxon>
        <taxon>Hyphococcus</taxon>
    </lineage>
</organism>
<dbReference type="AlphaFoldDB" id="A0AAE9ZF71"/>
<evidence type="ECO:0000313" key="2">
    <source>
        <dbReference type="EMBL" id="WDI31592.1"/>
    </source>
</evidence>
<feature type="region of interest" description="Disordered" evidence="1">
    <location>
        <begin position="101"/>
        <end position="121"/>
    </location>
</feature>
<proteinExistence type="predicted"/>
<dbReference type="RefSeq" id="WP_274493479.1">
    <property type="nucleotide sequence ID" value="NZ_CP118166.1"/>
</dbReference>
<reference evidence="2" key="1">
    <citation type="submission" date="2023-02" db="EMBL/GenBank/DDBJ databases">
        <title>Genome sequence of Hyphococcus flavus.</title>
        <authorList>
            <person name="Rong J.-C."/>
            <person name="Zhao Q."/>
            <person name="Yi M."/>
            <person name="Wu J.-Y."/>
        </authorList>
    </citation>
    <scope>NUCLEOTIDE SEQUENCE</scope>
    <source>
        <strain evidence="2">MCCC 1K03223</strain>
    </source>
</reference>
<dbReference type="KEGG" id="hfl:PUV54_00090"/>
<sequence length="121" mass="13536">MGKARGISTIKFNGRDVKLTFDMRAVEAIEEDLDLSINQILMRMQIKTDPETGEMITPRFKLFRVMLKHLSARDDNPLTDEEIGAAEIGVEKMIEIGNIVGNAYPDEDPGASPLTNDEKKD</sequence>
<gene>
    <name evidence="2" type="ORF">PUV54_00090</name>
</gene>
<evidence type="ECO:0000313" key="3">
    <source>
        <dbReference type="Proteomes" id="UP001214043"/>
    </source>
</evidence>
<dbReference type="Proteomes" id="UP001214043">
    <property type="component" value="Chromosome"/>
</dbReference>
<evidence type="ECO:0008006" key="4">
    <source>
        <dbReference type="Google" id="ProtNLM"/>
    </source>
</evidence>
<accession>A0AAE9ZF71</accession>
<dbReference type="EMBL" id="CP118166">
    <property type="protein sequence ID" value="WDI31592.1"/>
    <property type="molecule type" value="Genomic_DNA"/>
</dbReference>
<keyword evidence="3" id="KW-1185">Reference proteome</keyword>